<organism evidence="3 4">
    <name type="scientific">Arthrobacter gengyunqii</name>
    <dbReference type="NCBI Taxonomy" id="2886940"/>
    <lineage>
        <taxon>Bacteria</taxon>
        <taxon>Bacillati</taxon>
        <taxon>Actinomycetota</taxon>
        <taxon>Actinomycetes</taxon>
        <taxon>Micrococcales</taxon>
        <taxon>Micrococcaceae</taxon>
        <taxon>Arthrobacter</taxon>
    </lineage>
</organism>
<protein>
    <submittedName>
        <fullName evidence="3">STAS/SEC14 domain-containing protein</fullName>
    </submittedName>
</protein>
<name>A0ABS8GK57_9MICC</name>
<reference evidence="3" key="1">
    <citation type="submission" date="2021-10" db="EMBL/GenBank/DDBJ databases">
        <title>Novel species in genus Arthrobacter.</title>
        <authorList>
            <person name="Liu Y."/>
        </authorList>
    </citation>
    <scope>NUCLEOTIDE SEQUENCE</scope>
    <source>
        <strain evidence="3">Zg-Y786</strain>
    </source>
</reference>
<evidence type="ECO:0000313" key="3">
    <source>
        <dbReference type="EMBL" id="MCC3266543.1"/>
    </source>
</evidence>
<dbReference type="Pfam" id="PF25056">
    <property type="entry name" value="DUF7793"/>
    <property type="match status" value="1"/>
</dbReference>
<dbReference type="Proteomes" id="UP001139168">
    <property type="component" value="Unassembled WGS sequence"/>
</dbReference>
<dbReference type="Gene3D" id="3.40.970.30">
    <property type="entry name" value="yp_829618.1 like domains"/>
    <property type="match status" value="1"/>
</dbReference>
<dbReference type="Gene3D" id="3.40.1680.10">
    <property type="entry name" value="yp_829618.1 domain like"/>
    <property type="match status" value="1"/>
</dbReference>
<evidence type="ECO:0000259" key="2">
    <source>
        <dbReference type="Pfam" id="PF25056"/>
    </source>
</evidence>
<gene>
    <name evidence="3" type="ORF">LJ752_10875</name>
</gene>
<comment type="caution">
    <text evidence="3">The sequence shown here is derived from an EMBL/GenBank/DDBJ whole genome shotgun (WGS) entry which is preliminary data.</text>
</comment>
<sequence>MAQQGSTETAVRNDCSGERSSGTEVGANGPGWLTSSDRPPQVNVSLAPEGHILLVLPPGEVVTGTMAATAAAEVDRLAGTRKMPMLLVLSGVEALTRGARTVFGSEESLGAVAVLGVSPVDRVIANFLLGGTAQPCPTRYFSSEQDALAWLKRKIIA</sequence>
<feature type="domain" description="DUF7793" evidence="2">
    <location>
        <begin position="55"/>
        <end position="153"/>
    </location>
</feature>
<dbReference type="RefSeq" id="WP_227891361.1">
    <property type="nucleotide sequence ID" value="NZ_JAJFZQ010000006.1"/>
</dbReference>
<feature type="region of interest" description="Disordered" evidence="1">
    <location>
        <begin position="1"/>
        <end position="35"/>
    </location>
</feature>
<proteinExistence type="predicted"/>
<keyword evidence="4" id="KW-1185">Reference proteome</keyword>
<dbReference type="EMBL" id="JAJFZQ010000006">
    <property type="protein sequence ID" value="MCC3266543.1"/>
    <property type="molecule type" value="Genomic_DNA"/>
</dbReference>
<accession>A0ABS8GK57</accession>
<evidence type="ECO:0000313" key="4">
    <source>
        <dbReference type="Proteomes" id="UP001139168"/>
    </source>
</evidence>
<dbReference type="InterPro" id="IPR056695">
    <property type="entry name" value="DUF7793"/>
</dbReference>
<evidence type="ECO:0000256" key="1">
    <source>
        <dbReference type="SAM" id="MobiDB-lite"/>
    </source>
</evidence>
<feature type="compositionally biased region" description="Polar residues" evidence="1">
    <location>
        <begin position="1"/>
        <end position="10"/>
    </location>
</feature>